<dbReference type="Proteomes" id="UP001424741">
    <property type="component" value="Unassembled WGS sequence"/>
</dbReference>
<name>A0ABP9V258_9BACT</name>
<evidence type="ECO:0000256" key="2">
    <source>
        <dbReference type="ARBA" id="ARBA00022741"/>
    </source>
</evidence>
<evidence type="ECO:0000256" key="1">
    <source>
        <dbReference type="ARBA" id="ARBA00022679"/>
    </source>
</evidence>
<evidence type="ECO:0000259" key="7">
    <source>
        <dbReference type="PROSITE" id="PS50011"/>
    </source>
</evidence>
<comment type="caution">
    <text evidence="8">The sequence shown here is derived from an EMBL/GenBank/DDBJ whole genome shotgun (WGS) entry which is preliminary data.</text>
</comment>
<evidence type="ECO:0000256" key="6">
    <source>
        <dbReference type="SAM" id="MobiDB-lite"/>
    </source>
</evidence>
<feature type="domain" description="Protein kinase" evidence="7">
    <location>
        <begin position="19"/>
        <end position="288"/>
    </location>
</feature>
<dbReference type="SUPFAM" id="SSF56112">
    <property type="entry name" value="Protein kinase-like (PK-like)"/>
    <property type="match status" value="1"/>
</dbReference>
<feature type="coiled-coil region" evidence="5">
    <location>
        <begin position="545"/>
        <end position="577"/>
    </location>
</feature>
<proteinExistence type="predicted"/>
<feature type="region of interest" description="Disordered" evidence="6">
    <location>
        <begin position="340"/>
        <end position="383"/>
    </location>
</feature>
<organism evidence="8 9">
    <name type="scientific">Rubritalea halochordaticola</name>
    <dbReference type="NCBI Taxonomy" id="714537"/>
    <lineage>
        <taxon>Bacteria</taxon>
        <taxon>Pseudomonadati</taxon>
        <taxon>Verrucomicrobiota</taxon>
        <taxon>Verrucomicrobiia</taxon>
        <taxon>Verrucomicrobiales</taxon>
        <taxon>Rubritaleaceae</taxon>
        <taxon>Rubritalea</taxon>
    </lineage>
</organism>
<feature type="coiled-coil region" evidence="5">
    <location>
        <begin position="458"/>
        <end position="485"/>
    </location>
</feature>
<protein>
    <submittedName>
        <fullName evidence="8">Serine/threonine-protein kinase PknD</fullName>
    </submittedName>
</protein>
<evidence type="ECO:0000256" key="5">
    <source>
        <dbReference type="SAM" id="Coils"/>
    </source>
</evidence>
<evidence type="ECO:0000313" key="9">
    <source>
        <dbReference type="Proteomes" id="UP001424741"/>
    </source>
</evidence>
<keyword evidence="9" id="KW-1185">Reference proteome</keyword>
<keyword evidence="2" id="KW-0547">Nucleotide-binding</keyword>
<keyword evidence="1" id="KW-0808">Transferase</keyword>
<dbReference type="EMBL" id="BAABRL010000009">
    <property type="protein sequence ID" value="GAA5496756.1"/>
    <property type="molecule type" value="Genomic_DNA"/>
</dbReference>
<gene>
    <name evidence="8" type="primary">pknD_8</name>
    <name evidence="8" type="ORF">Rhal01_02941</name>
</gene>
<dbReference type="PROSITE" id="PS50011">
    <property type="entry name" value="PROTEIN_KINASE_DOM"/>
    <property type="match status" value="1"/>
</dbReference>
<dbReference type="Pfam" id="PF00069">
    <property type="entry name" value="Pkinase"/>
    <property type="match status" value="1"/>
</dbReference>
<sequence>MNQFTPPQPEELNNLFSAYRVDGFIAQGGMGAVYHGTQVSLDRPVAIKILPDVFGEDPSYRQSFETEAKAMARLNHPNLVGIYDFGELDGMLYIIMEYVQGRSLHESAHGQVVEEEEAARLILDICRGLEHAHEAGLIHRDIKPANILIDDQVRPKIVDFGLARPLEGDEGGGVVFGTPGYTAPEVINHPENVDQRSDIYSVGVMLYELLTGGMPVDPYMSPSEAAEADERFDNIVARAIQPDPEHRYSSVSEMAEDLEDLLRGLTNPEPVPSPPTSRLLTAANTPAAMGARPLAGATVGALRTPAPTYLASSKKKSPVVPLLLVAGLAVVGVVAYNSMSKQEEPAPATVPTETAEQEAARIRAEKEADMERQREARRLKKQQEEELRLAKAAEREAEMRAFKAELQAGRGRVAEPEEVSRPVVVADDETQTFDHKAFIKGLRQDVVIHNSSTVEEYNEEIAKNIDRYNREIKRAVRKLNNGERDGVEMKAEAFYGAMQQNQYIPEKVSGEHFVITRSHFEFFRDQREIDQRYEQQFSTMRSKYLQACEKKLKELDAKAQNESVQALKAEMESIRDDKARIRLIARGLQLPDEQAGS</sequence>
<reference evidence="8 9" key="1">
    <citation type="submission" date="2024-02" db="EMBL/GenBank/DDBJ databases">
        <title>Rubritalea halochordaticola NBRC 107102.</title>
        <authorList>
            <person name="Ichikawa N."/>
            <person name="Katano-Makiyama Y."/>
            <person name="Hidaka K."/>
        </authorList>
    </citation>
    <scope>NUCLEOTIDE SEQUENCE [LARGE SCALE GENOMIC DNA]</scope>
    <source>
        <strain evidence="8 9">NBRC 107102</strain>
    </source>
</reference>
<keyword evidence="5" id="KW-0175">Coiled coil</keyword>
<evidence type="ECO:0000313" key="8">
    <source>
        <dbReference type="EMBL" id="GAA5496756.1"/>
    </source>
</evidence>
<dbReference type="InterPro" id="IPR011009">
    <property type="entry name" value="Kinase-like_dom_sf"/>
</dbReference>
<dbReference type="InterPro" id="IPR008271">
    <property type="entry name" value="Ser/Thr_kinase_AS"/>
</dbReference>
<dbReference type="PANTHER" id="PTHR43289:SF6">
    <property type="entry name" value="SERINE_THREONINE-PROTEIN KINASE NEKL-3"/>
    <property type="match status" value="1"/>
</dbReference>
<dbReference type="RefSeq" id="WP_346189377.1">
    <property type="nucleotide sequence ID" value="NZ_BAABRL010000009.1"/>
</dbReference>
<dbReference type="Gene3D" id="1.10.510.10">
    <property type="entry name" value="Transferase(Phosphotransferase) domain 1"/>
    <property type="match status" value="1"/>
</dbReference>
<accession>A0ABP9V258</accession>
<evidence type="ECO:0000256" key="3">
    <source>
        <dbReference type="ARBA" id="ARBA00022777"/>
    </source>
</evidence>
<dbReference type="InterPro" id="IPR000719">
    <property type="entry name" value="Prot_kinase_dom"/>
</dbReference>
<evidence type="ECO:0000256" key="4">
    <source>
        <dbReference type="ARBA" id="ARBA00022840"/>
    </source>
</evidence>
<dbReference type="GO" id="GO:0016301">
    <property type="term" value="F:kinase activity"/>
    <property type="evidence" value="ECO:0007669"/>
    <property type="project" value="UniProtKB-KW"/>
</dbReference>
<dbReference type="CDD" id="cd14014">
    <property type="entry name" value="STKc_PknB_like"/>
    <property type="match status" value="1"/>
</dbReference>
<dbReference type="PROSITE" id="PS00108">
    <property type="entry name" value="PROTEIN_KINASE_ST"/>
    <property type="match status" value="1"/>
</dbReference>
<keyword evidence="3 8" id="KW-0418">Kinase</keyword>
<dbReference type="PANTHER" id="PTHR43289">
    <property type="entry name" value="MITOGEN-ACTIVATED PROTEIN KINASE KINASE KINASE 20-RELATED"/>
    <property type="match status" value="1"/>
</dbReference>
<feature type="compositionally biased region" description="Basic and acidic residues" evidence="6">
    <location>
        <begin position="358"/>
        <end position="383"/>
    </location>
</feature>
<dbReference type="SMART" id="SM00220">
    <property type="entry name" value="S_TKc"/>
    <property type="match status" value="1"/>
</dbReference>
<keyword evidence="4" id="KW-0067">ATP-binding</keyword>
<dbReference type="Gene3D" id="3.30.200.20">
    <property type="entry name" value="Phosphorylase Kinase, domain 1"/>
    <property type="match status" value="1"/>
</dbReference>